<dbReference type="SUPFAM" id="SSF53383">
    <property type="entry name" value="PLP-dependent transferases"/>
    <property type="match status" value="1"/>
</dbReference>
<dbReference type="InterPro" id="IPR000524">
    <property type="entry name" value="Tscrpt_reg_HTH_GntR"/>
</dbReference>
<dbReference type="OrthoDB" id="199743at2"/>
<keyword evidence="3" id="KW-0805">Transcription regulation</keyword>
<dbReference type="Proteomes" id="UP000280008">
    <property type="component" value="Unassembled WGS sequence"/>
</dbReference>
<dbReference type="GO" id="GO:0003677">
    <property type="term" value="F:DNA binding"/>
    <property type="evidence" value="ECO:0007669"/>
    <property type="project" value="UniProtKB-KW"/>
</dbReference>
<sequence>MSLAGPGPFPVGITALVSLLGEWRHGGRAHAELAEKLQLLLIDGRLRSGSRLPAERTLAAALGVSRTTIVSAYSTLRERGVLTSIQGSGSILELPRGGQVGASVRPLSIDLSKAVPAPWPGLPAFAARALERLPEQMSRFGIDMFGLPDLRQMIADRYTRAGAPTSPDEILVTLGAQHAIGLVARAMLGRADRVLVESPTYPHALDSFRAAGARLVACPVGPSSIDPVDFEEIVRDGRPALAYLMPDFHNPTGTSMPDEARERLVAVAARTGTVLVIDETTADLDIDRPFTPTQFAAIPARGATVVTIGSLSKVVWSGLRIGWIRADRHVIDRIVAARPSSDMGNAIIEQLVAVEAMERFDEIRAGRRDELRVTRDRLVGLLRSRLPEWEVPDVDGGLALWVGLGAPLSSALALAARDQGVTITAGSRFGIDGAFERHIRIPITTHFGDLDDAVGRLARAWAGLGSPRSLAPETALVV</sequence>
<dbReference type="Pfam" id="PF00392">
    <property type="entry name" value="GntR"/>
    <property type="match status" value="1"/>
</dbReference>
<dbReference type="PANTHER" id="PTHR46577:SF1">
    <property type="entry name" value="HTH-TYPE TRANSCRIPTIONAL REGULATORY PROTEIN GABR"/>
    <property type="match status" value="1"/>
</dbReference>
<gene>
    <name evidence="7" type="ORF">C8E83_3729</name>
</gene>
<evidence type="ECO:0000259" key="6">
    <source>
        <dbReference type="PROSITE" id="PS50949"/>
    </source>
</evidence>
<evidence type="ECO:0000256" key="3">
    <source>
        <dbReference type="ARBA" id="ARBA00023015"/>
    </source>
</evidence>
<dbReference type="InterPro" id="IPR036388">
    <property type="entry name" value="WH-like_DNA-bd_sf"/>
</dbReference>
<proteinExistence type="inferred from homology"/>
<organism evidence="7 8">
    <name type="scientific">Frondihabitans australicus</name>
    <dbReference type="NCBI Taxonomy" id="386892"/>
    <lineage>
        <taxon>Bacteria</taxon>
        <taxon>Bacillati</taxon>
        <taxon>Actinomycetota</taxon>
        <taxon>Actinomycetes</taxon>
        <taxon>Micrococcales</taxon>
        <taxon>Microbacteriaceae</taxon>
        <taxon>Frondihabitans</taxon>
    </lineage>
</organism>
<dbReference type="GO" id="GO:0003700">
    <property type="term" value="F:DNA-binding transcription factor activity"/>
    <property type="evidence" value="ECO:0007669"/>
    <property type="project" value="InterPro"/>
</dbReference>
<dbReference type="InterPro" id="IPR036390">
    <property type="entry name" value="WH_DNA-bd_sf"/>
</dbReference>
<dbReference type="Pfam" id="PF00155">
    <property type="entry name" value="Aminotran_1_2"/>
    <property type="match status" value="1"/>
</dbReference>
<keyword evidence="8" id="KW-1185">Reference proteome</keyword>
<dbReference type="RefSeq" id="WP_121371513.1">
    <property type="nucleotide sequence ID" value="NZ_RBKS01000001.1"/>
</dbReference>
<dbReference type="SMART" id="SM00345">
    <property type="entry name" value="HTH_GNTR"/>
    <property type="match status" value="1"/>
</dbReference>
<comment type="similarity">
    <text evidence="1">In the C-terminal section; belongs to the class-I pyridoxal-phosphate-dependent aminotransferase family.</text>
</comment>
<evidence type="ECO:0000313" key="7">
    <source>
        <dbReference type="EMBL" id="RKR76552.1"/>
    </source>
</evidence>
<evidence type="ECO:0000256" key="2">
    <source>
        <dbReference type="ARBA" id="ARBA00022898"/>
    </source>
</evidence>
<dbReference type="SUPFAM" id="SSF46785">
    <property type="entry name" value="Winged helix' DNA-binding domain"/>
    <property type="match status" value="1"/>
</dbReference>
<keyword evidence="5" id="KW-0804">Transcription</keyword>
<accession>A0A495IKM3</accession>
<dbReference type="InterPro" id="IPR015424">
    <property type="entry name" value="PyrdxlP-dep_Trfase"/>
</dbReference>
<reference evidence="7 8" key="1">
    <citation type="submission" date="2018-10" db="EMBL/GenBank/DDBJ databases">
        <title>Sequencing the genomes of 1000 actinobacteria strains.</title>
        <authorList>
            <person name="Klenk H.-P."/>
        </authorList>
    </citation>
    <scope>NUCLEOTIDE SEQUENCE [LARGE SCALE GENOMIC DNA]</scope>
    <source>
        <strain evidence="7 8">DSM 17894</strain>
    </source>
</reference>
<evidence type="ECO:0000313" key="8">
    <source>
        <dbReference type="Proteomes" id="UP000280008"/>
    </source>
</evidence>
<dbReference type="Gene3D" id="1.10.10.10">
    <property type="entry name" value="Winged helix-like DNA-binding domain superfamily/Winged helix DNA-binding domain"/>
    <property type="match status" value="1"/>
</dbReference>
<dbReference type="InterPro" id="IPR015421">
    <property type="entry name" value="PyrdxlP-dep_Trfase_major"/>
</dbReference>
<dbReference type="EMBL" id="RBKS01000001">
    <property type="protein sequence ID" value="RKR76552.1"/>
    <property type="molecule type" value="Genomic_DNA"/>
</dbReference>
<dbReference type="CDD" id="cd00609">
    <property type="entry name" value="AAT_like"/>
    <property type="match status" value="1"/>
</dbReference>
<dbReference type="InterPro" id="IPR004839">
    <property type="entry name" value="Aminotransferase_I/II_large"/>
</dbReference>
<evidence type="ECO:0000256" key="4">
    <source>
        <dbReference type="ARBA" id="ARBA00023125"/>
    </source>
</evidence>
<keyword evidence="2" id="KW-0663">Pyridoxal phosphate</keyword>
<dbReference type="InterPro" id="IPR015422">
    <property type="entry name" value="PyrdxlP-dep_Trfase_small"/>
</dbReference>
<dbReference type="GO" id="GO:0030170">
    <property type="term" value="F:pyridoxal phosphate binding"/>
    <property type="evidence" value="ECO:0007669"/>
    <property type="project" value="InterPro"/>
</dbReference>
<protein>
    <submittedName>
        <fullName evidence="7">GntR family transcriptional regulator</fullName>
    </submittedName>
</protein>
<dbReference type="AlphaFoldDB" id="A0A495IKM3"/>
<evidence type="ECO:0000256" key="1">
    <source>
        <dbReference type="ARBA" id="ARBA00005384"/>
    </source>
</evidence>
<dbReference type="Gene3D" id="3.40.640.10">
    <property type="entry name" value="Type I PLP-dependent aspartate aminotransferase-like (Major domain)"/>
    <property type="match status" value="1"/>
</dbReference>
<dbReference type="PROSITE" id="PS50949">
    <property type="entry name" value="HTH_GNTR"/>
    <property type="match status" value="1"/>
</dbReference>
<dbReference type="PRINTS" id="PR00035">
    <property type="entry name" value="HTHGNTR"/>
</dbReference>
<dbReference type="CDD" id="cd07377">
    <property type="entry name" value="WHTH_GntR"/>
    <property type="match status" value="1"/>
</dbReference>
<dbReference type="InterPro" id="IPR051446">
    <property type="entry name" value="HTH_trans_reg/aminotransferase"/>
</dbReference>
<dbReference type="Gene3D" id="3.90.1150.10">
    <property type="entry name" value="Aspartate Aminotransferase, domain 1"/>
    <property type="match status" value="1"/>
</dbReference>
<comment type="caution">
    <text evidence="7">The sequence shown here is derived from an EMBL/GenBank/DDBJ whole genome shotgun (WGS) entry which is preliminary data.</text>
</comment>
<name>A0A495IKM3_9MICO</name>
<feature type="domain" description="HTH gntR-type" evidence="6">
    <location>
        <begin position="27"/>
        <end position="95"/>
    </location>
</feature>
<keyword evidence="4" id="KW-0238">DNA-binding</keyword>
<evidence type="ECO:0000256" key="5">
    <source>
        <dbReference type="ARBA" id="ARBA00023163"/>
    </source>
</evidence>
<dbReference type="PANTHER" id="PTHR46577">
    <property type="entry name" value="HTH-TYPE TRANSCRIPTIONAL REGULATORY PROTEIN GABR"/>
    <property type="match status" value="1"/>
</dbReference>